<keyword evidence="2" id="KW-0808">Transferase</keyword>
<protein>
    <submittedName>
        <fullName evidence="2">Glycosyltransferase</fullName>
    </submittedName>
</protein>
<name>A0A7Y0L8B5_9FIRM</name>
<dbReference type="Pfam" id="PF00535">
    <property type="entry name" value="Glycos_transf_2"/>
    <property type="match status" value="1"/>
</dbReference>
<feature type="domain" description="Glycosyltransferase 2-like" evidence="1">
    <location>
        <begin position="5"/>
        <end position="114"/>
    </location>
</feature>
<dbReference type="InterPro" id="IPR001173">
    <property type="entry name" value="Glyco_trans_2-like"/>
</dbReference>
<keyword evidence="3" id="KW-1185">Reference proteome</keyword>
<dbReference type="SUPFAM" id="SSF53448">
    <property type="entry name" value="Nucleotide-diphospho-sugar transferases"/>
    <property type="match status" value="1"/>
</dbReference>
<proteinExistence type="predicted"/>
<gene>
    <name evidence="2" type="ORF">HIJ39_22225</name>
</gene>
<reference evidence="2 3" key="1">
    <citation type="submission" date="2020-04" db="EMBL/GenBank/DDBJ databases">
        <authorList>
            <person name="Zhang R."/>
            <person name="Schippers A."/>
        </authorList>
    </citation>
    <scope>NUCLEOTIDE SEQUENCE [LARGE SCALE GENOMIC DNA]</scope>
    <source>
        <strain evidence="2 3">DSM 109850</strain>
    </source>
</reference>
<evidence type="ECO:0000313" key="3">
    <source>
        <dbReference type="Proteomes" id="UP000533476"/>
    </source>
</evidence>
<accession>A0A7Y0L8B5</accession>
<dbReference type="InterPro" id="IPR029044">
    <property type="entry name" value="Nucleotide-diphossugar_trans"/>
</dbReference>
<evidence type="ECO:0000259" key="1">
    <source>
        <dbReference type="Pfam" id="PF00535"/>
    </source>
</evidence>
<dbReference type="PANTHER" id="PTHR43685">
    <property type="entry name" value="GLYCOSYLTRANSFERASE"/>
    <property type="match status" value="1"/>
</dbReference>
<dbReference type="Proteomes" id="UP000533476">
    <property type="component" value="Unassembled WGS sequence"/>
</dbReference>
<dbReference type="EMBL" id="JABBVZ010000203">
    <property type="protein sequence ID" value="NMP25026.1"/>
    <property type="molecule type" value="Genomic_DNA"/>
</dbReference>
<dbReference type="Gene3D" id="3.90.550.10">
    <property type="entry name" value="Spore Coat Polysaccharide Biosynthesis Protein SpsA, Chain A"/>
    <property type="match status" value="1"/>
</dbReference>
<dbReference type="RefSeq" id="WP_169103228.1">
    <property type="nucleotide sequence ID" value="NZ_JABBVZ010000203.1"/>
</dbReference>
<sequence length="290" mass="33162">MASISVVIPAYNAEDTVVDAIRSVLQQSLPAHEIVVVDDGSNDGTAPLVRDQFPSVRLVRVPNGGPSRARNQGIQLVTGEWIAFLDADDTWHPDKLKVQMAQVSPDVELIASDWVRGTEFTSVPNPVPTTRLTYRDMLTMNQFQTSTVLMSTRLAKLLNGFDPEVDGAEDWDFWLRASEHTNIVKVDWPLVQYRDVATGYSKDVWRVYSTMQPMLDKHRGTTVITRAQFATLESWHHLRFWVSFSLQHDREHAKTAWRKAWQPRLRWHALGAIFQYLVPFLAKRLKKRVG</sequence>
<organism evidence="2 3">
    <name type="scientific">Sulfobacillus harzensis</name>
    <dbReference type="NCBI Taxonomy" id="2729629"/>
    <lineage>
        <taxon>Bacteria</taxon>
        <taxon>Bacillati</taxon>
        <taxon>Bacillota</taxon>
        <taxon>Clostridia</taxon>
        <taxon>Eubacteriales</taxon>
        <taxon>Clostridiales Family XVII. Incertae Sedis</taxon>
        <taxon>Sulfobacillus</taxon>
    </lineage>
</organism>
<dbReference type="AlphaFoldDB" id="A0A7Y0L8B5"/>
<evidence type="ECO:0000313" key="2">
    <source>
        <dbReference type="EMBL" id="NMP25026.1"/>
    </source>
</evidence>
<dbReference type="GO" id="GO:0016740">
    <property type="term" value="F:transferase activity"/>
    <property type="evidence" value="ECO:0007669"/>
    <property type="project" value="UniProtKB-KW"/>
</dbReference>
<dbReference type="PANTHER" id="PTHR43685:SF2">
    <property type="entry name" value="GLYCOSYLTRANSFERASE 2-LIKE DOMAIN-CONTAINING PROTEIN"/>
    <property type="match status" value="1"/>
</dbReference>
<dbReference type="InterPro" id="IPR050834">
    <property type="entry name" value="Glycosyltransf_2"/>
</dbReference>
<comment type="caution">
    <text evidence="2">The sequence shown here is derived from an EMBL/GenBank/DDBJ whole genome shotgun (WGS) entry which is preliminary data.</text>
</comment>